<gene>
    <name evidence="4" type="primary">rpsJ</name>
    <name evidence="6" type="ORF">A3B90_01365</name>
</gene>
<comment type="similarity">
    <text evidence="1 4">Belongs to the universal ribosomal protein uS10 family.</text>
</comment>
<dbReference type="PRINTS" id="PR00971">
    <property type="entry name" value="RIBOSOMALS10"/>
</dbReference>
<accession>A0A1F6M4N3</accession>
<evidence type="ECO:0000313" key="6">
    <source>
        <dbReference type="EMBL" id="OGH66539.1"/>
    </source>
</evidence>
<dbReference type="EMBL" id="MFPX01000016">
    <property type="protein sequence ID" value="OGH66539.1"/>
    <property type="molecule type" value="Genomic_DNA"/>
</dbReference>
<dbReference type="SMART" id="SM01403">
    <property type="entry name" value="Ribosomal_S10"/>
    <property type="match status" value="1"/>
</dbReference>
<protein>
    <recommendedName>
        <fullName evidence="4">Small ribosomal subunit protein uS10</fullName>
    </recommendedName>
</protein>
<dbReference type="SUPFAM" id="SSF54999">
    <property type="entry name" value="Ribosomal protein S10"/>
    <property type="match status" value="1"/>
</dbReference>
<evidence type="ECO:0000256" key="1">
    <source>
        <dbReference type="ARBA" id="ARBA00007102"/>
    </source>
</evidence>
<evidence type="ECO:0000256" key="4">
    <source>
        <dbReference type="HAMAP-Rule" id="MF_00508"/>
    </source>
</evidence>
<name>A0A1F6M4N3_9BACT</name>
<dbReference type="GO" id="GO:0005840">
    <property type="term" value="C:ribosome"/>
    <property type="evidence" value="ECO:0007669"/>
    <property type="project" value="UniProtKB-KW"/>
</dbReference>
<dbReference type="GO" id="GO:0006412">
    <property type="term" value="P:translation"/>
    <property type="evidence" value="ECO:0007669"/>
    <property type="project" value="UniProtKB-UniRule"/>
</dbReference>
<comment type="subunit">
    <text evidence="4">Part of the 30S ribosomal subunit.</text>
</comment>
<comment type="caution">
    <text evidence="6">The sequence shown here is derived from an EMBL/GenBank/DDBJ whole genome shotgun (WGS) entry which is preliminary data.</text>
</comment>
<dbReference type="NCBIfam" id="NF001861">
    <property type="entry name" value="PRK00596.1"/>
    <property type="match status" value="1"/>
</dbReference>
<dbReference type="STRING" id="1798676.A3B90_01365"/>
<keyword evidence="3 4" id="KW-0687">Ribonucleoprotein</keyword>
<evidence type="ECO:0000256" key="2">
    <source>
        <dbReference type="ARBA" id="ARBA00022980"/>
    </source>
</evidence>
<dbReference type="AlphaFoldDB" id="A0A1F6M4N3"/>
<dbReference type="GO" id="GO:0000049">
    <property type="term" value="F:tRNA binding"/>
    <property type="evidence" value="ECO:0007669"/>
    <property type="project" value="UniProtKB-UniRule"/>
</dbReference>
<dbReference type="Pfam" id="PF00338">
    <property type="entry name" value="Ribosomal_S10"/>
    <property type="match status" value="1"/>
</dbReference>
<dbReference type="InterPro" id="IPR036838">
    <property type="entry name" value="Ribosomal_uS10_dom_sf"/>
</dbReference>
<reference evidence="6 7" key="1">
    <citation type="journal article" date="2016" name="Nat. Commun.">
        <title>Thousands of microbial genomes shed light on interconnected biogeochemical processes in an aquifer system.</title>
        <authorList>
            <person name="Anantharaman K."/>
            <person name="Brown C.T."/>
            <person name="Hug L.A."/>
            <person name="Sharon I."/>
            <person name="Castelle C.J."/>
            <person name="Probst A.J."/>
            <person name="Thomas B.C."/>
            <person name="Singh A."/>
            <person name="Wilkins M.J."/>
            <person name="Karaoz U."/>
            <person name="Brodie E.L."/>
            <person name="Williams K.H."/>
            <person name="Hubbard S.S."/>
            <person name="Banfield J.F."/>
        </authorList>
    </citation>
    <scope>NUCLEOTIDE SEQUENCE [LARGE SCALE GENOMIC DNA]</scope>
</reference>
<organism evidence="6 7">
    <name type="scientific">Candidatus Magasanikbacteria bacterium RIFCSPHIGHO2_02_FULL_41_13</name>
    <dbReference type="NCBI Taxonomy" id="1798676"/>
    <lineage>
        <taxon>Bacteria</taxon>
        <taxon>Candidatus Magasanikiibacteriota</taxon>
    </lineage>
</organism>
<dbReference type="PANTHER" id="PTHR11700">
    <property type="entry name" value="30S RIBOSOMAL PROTEIN S10 FAMILY MEMBER"/>
    <property type="match status" value="1"/>
</dbReference>
<feature type="domain" description="Small ribosomal subunit protein uS10" evidence="5">
    <location>
        <begin position="21"/>
        <end position="115"/>
    </location>
</feature>
<evidence type="ECO:0000259" key="5">
    <source>
        <dbReference type="SMART" id="SM01403"/>
    </source>
</evidence>
<dbReference type="NCBIfam" id="TIGR01049">
    <property type="entry name" value="rpsJ_bact"/>
    <property type="match status" value="1"/>
</dbReference>
<dbReference type="InterPro" id="IPR018268">
    <property type="entry name" value="Ribosomal_uS10_CS"/>
</dbReference>
<evidence type="ECO:0000256" key="3">
    <source>
        <dbReference type="ARBA" id="ARBA00023274"/>
    </source>
</evidence>
<dbReference type="PROSITE" id="PS00361">
    <property type="entry name" value="RIBOSOMAL_S10"/>
    <property type="match status" value="1"/>
</dbReference>
<dbReference type="Gene3D" id="3.30.70.600">
    <property type="entry name" value="Ribosomal protein S10 domain"/>
    <property type="match status" value="1"/>
</dbReference>
<dbReference type="GO" id="GO:1990904">
    <property type="term" value="C:ribonucleoprotein complex"/>
    <property type="evidence" value="ECO:0007669"/>
    <property type="project" value="UniProtKB-KW"/>
</dbReference>
<dbReference type="InterPro" id="IPR027486">
    <property type="entry name" value="Ribosomal_uS10_dom"/>
</dbReference>
<dbReference type="Proteomes" id="UP000178742">
    <property type="component" value="Unassembled WGS sequence"/>
</dbReference>
<comment type="function">
    <text evidence="4">Involved in the binding of tRNA to the ribosomes.</text>
</comment>
<dbReference type="HAMAP" id="MF_00508">
    <property type="entry name" value="Ribosomal_uS10"/>
    <property type="match status" value="1"/>
</dbReference>
<evidence type="ECO:0000313" key="7">
    <source>
        <dbReference type="Proteomes" id="UP000178742"/>
    </source>
</evidence>
<dbReference type="FunFam" id="3.30.70.600:FF:000003">
    <property type="entry name" value="30S ribosomal protein S10"/>
    <property type="match status" value="1"/>
</dbReference>
<keyword evidence="2 4" id="KW-0689">Ribosomal protein</keyword>
<dbReference type="GO" id="GO:0003735">
    <property type="term" value="F:structural constituent of ribosome"/>
    <property type="evidence" value="ECO:0007669"/>
    <property type="project" value="InterPro"/>
</dbReference>
<sequence length="117" mass="13360">MAQVALKKDDKKQASTEPRVRIKIFSYDNKIIDEATKIILDTAERNSAKVVGPVPLPTEKKKFSVNRSTFVHNTAEEQYEMRIHKRIIDITELNPKAMDALMNIHLPSGVDIEIKML</sequence>
<proteinExistence type="inferred from homology"/>
<dbReference type="InterPro" id="IPR001848">
    <property type="entry name" value="Ribosomal_uS10"/>
</dbReference>